<feature type="chain" id="PRO_5046708202" evidence="1">
    <location>
        <begin position="42"/>
        <end position="526"/>
    </location>
</feature>
<dbReference type="SUPFAM" id="SSF49464">
    <property type="entry name" value="Carboxypeptidase regulatory domain-like"/>
    <property type="match status" value="1"/>
</dbReference>
<name>A0ABU4VP29_9ACTN</name>
<gene>
    <name evidence="2" type="ORF">SK069_18565</name>
</gene>
<evidence type="ECO:0000313" key="3">
    <source>
        <dbReference type="Proteomes" id="UP001277761"/>
    </source>
</evidence>
<dbReference type="Pfam" id="PF13620">
    <property type="entry name" value="CarboxypepD_reg"/>
    <property type="match status" value="1"/>
</dbReference>
<reference evidence="2 3" key="1">
    <citation type="submission" date="2023-11" db="EMBL/GenBank/DDBJ databases">
        <authorList>
            <person name="Xu M."/>
            <person name="Jiang T."/>
        </authorList>
    </citation>
    <scope>NUCLEOTIDE SEQUENCE [LARGE SCALE GENOMIC DNA]</scope>
    <source>
        <strain evidence="2 3">SD</strain>
    </source>
</reference>
<organism evidence="2 3">
    <name type="scientific">Patulibacter brassicae</name>
    <dbReference type="NCBI Taxonomy" id="1705717"/>
    <lineage>
        <taxon>Bacteria</taxon>
        <taxon>Bacillati</taxon>
        <taxon>Actinomycetota</taxon>
        <taxon>Thermoleophilia</taxon>
        <taxon>Solirubrobacterales</taxon>
        <taxon>Patulibacteraceae</taxon>
        <taxon>Patulibacter</taxon>
    </lineage>
</organism>
<keyword evidence="1" id="KW-0732">Signal</keyword>
<feature type="signal peptide" evidence="1">
    <location>
        <begin position="1"/>
        <end position="41"/>
    </location>
</feature>
<dbReference type="InterPro" id="IPR013783">
    <property type="entry name" value="Ig-like_fold"/>
</dbReference>
<dbReference type="Proteomes" id="UP001277761">
    <property type="component" value="Unassembled WGS sequence"/>
</dbReference>
<dbReference type="Gene3D" id="2.60.40.1120">
    <property type="entry name" value="Carboxypeptidase-like, regulatory domain"/>
    <property type="match status" value="1"/>
</dbReference>
<keyword evidence="3" id="KW-1185">Reference proteome</keyword>
<protein>
    <submittedName>
        <fullName evidence="2">Carboxypeptidase regulatory-like domain-containing protein</fullName>
    </submittedName>
</protein>
<sequence>MVRPGARRIPLSRLARRSGRLLAVLAALGGPAVLAATPAQAGTYDVWSCRTPTGTPAATTGWAPGRNGADIDRLADGCATGGPLVAGLTAALTHTQGTASQVFQAPEGATIVGYELWRSLSASGLLGLSGYQASISTSAGTVETCDGGLLGCGIGSAGDPLGGGNRITASNVSLSRVQLTAACARAACASAGTAAAEARLHRAKLILREDVAPAVTAAGGSLQSGVTLNAPASLTLQVADGGAGVALAGLNVDGSPVAVQTAPGCAQPFTAPQPCPRTARFDFTLDPATLAAGAHQVSVSVADAAGNITTHGPLTVTKPGATDGGTTAGAPVIDVQAQAVAGGRQRLTGTVRTAAGTPLADATVELSAKRDASGSQPTIGLGTARSAADGRFTSRVVPAGAYVVTATVRGSTTAASLRVRSTLALGAKASPSRLRRGGRTTLSGRVTGIGDRASGARVAIQTVIGKRWRTIANVTADRAGRFRWRHRFTKVTRPTVFSFRAVVAKRSGWPWSTVTGQRLRVRVSPR</sequence>
<dbReference type="Gene3D" id="2.60.40.10">
    <property type="entry name" value="Immunoglobulins"/>
    <property type="match status" value="1"/>
</dbReference>
<dbReference type="RefSeq" id="WP_319955757.1">
    <property type="nucleotide sequence ID" value="NZ_JAXAVX010000017.1"/>
</dbReference>
<dbReference type="EMBL" id="JAXAVX010000017">
    <property type="protein sequence ID" value="MDX8153607.1"/>
    <property type="molecule type" value="Genomic_DNA"/>
</dbReference>
<evidence type="ECO:0000256" key="1">
    <source>
        <dbReference type="SAM" id="SignalP"/>
    </source>
</evidence>
<comment type="caution">
    <text evidence="2">The sequence shown here is derived from an EMBL/GenBank/DDBJ whole genome shotgun (WGS) entry which is preliminary data.</text>
</comment>
<proteinExistence type="predicted"/>
<dbReference type="InterPro" id="IPR008969">
    <property type="entry name" value="CarboxyPept-like_regulatory"/>
</dbReference>
<accession>A0ABU4VP29</accession>
<evidence type="ECO:0000313" key="2">
    <source>
        <dbReference type="EMBL" id="MDX8153607.1"/>
    </source>
</evidence>